<dbReference type="InterPro" id="IPR011009">
    <property type="entry name" value="Kinase-like_dom_sf"/>
</dbReference>
<evidence type="ECO:0000259" key="6">
    <source>
        <dbReference type="PROSITE" id="PS50011"/>
    </source>
</evidence>
<dbReference type="AlphaFoldDB" id="A0A518G3Y2"/>
<evidence type="ECO:0000256" key="2">
    <source>
        <dbReference type="ARBA" id="ARBA00022741"/>
    </source>
</evidence>
<dbReference type="KEGG" id="ahel:Q31a_16050"/>
<dbReference type="Gene3D" id="1.10.510.10">
    <property type="entry name" value="Transferase(Phosphotransferase) domain 1"/>
    <property type="match status" value="1"/>
</dbReference>
<dbReference type="PANTHER" id="PTHR43289:SF6">
    <property type="entry name" value="SERINE_THREONINE-PROTEIN KINASE NEKL-3"/>
    <property type="match status" value="1"/>
</dbReference>
<dbReference type="GO" id="GO:0004674">
    <property type="term" value="F:protein serine/threonine kinase activity"/>
    <property type="evidence" value="ECO:0007669"/>
    <property type="project" value="UniProtKB-EC"/>
</dbReference>
<gene>
    <name evidence="7" type="primary">prkC_10</name>
    <name evidence="7" type="ORF">Q31a_16050</name>
</gene>
<protein>
    <submittedName>
        <fullName evidence="7">Serine/threonine-protein kinase PrkC</fullName>
        <ecNumber evidence="7">2.7.11.1</ecNumber>
    </submittedName>
</protein>
<dbReference type="EMBL" id="CP036298">
    <property type="protein sequence ID" value="QDV23307.1"/>
    <property type="molecule type" value="Genomic_DNA"/>
</dbReference>
<evidence type="ECO:0000256" key="1">
    <source>
        <dbReference type="ARBA" id="ARBA00022679"/>
    </source>
</evidence>
<keyword evidence="3 7" id="KW-0418">Kinase</keyword>
<sequence>MHLPSVELWQRITDAGLATAIECRQWAAQAAKVLKTAELSDGVRLAKELVEQSRLTAYQVEILFGDTPSALKRGDWIVRMPVDDPMWRNWFVAERSAKGLRSPTTPLTTTRWVRWLDERALLQLQSNGPSLKRLERQSQVRATHLQPIHGAEVDHGQLAIAVDPLTGKSLAVVGQGHRFTVAQSLEIVRQIAAALSALHQGEIVHGRVFPDRVYLAGKQCTLARDPLCEQTAGLAHGQREATLQGLIGTQLGDLRDCHFLAPEFLAPGQTATKSTDVYALGCLWWWLLTGQAVTPGESDSQCMAGHARPLRELPESIELPEPLRRCLRHALAKNPQARFEDATRFCTALDTAQQISVEDAQSAVQVASSGDAAVQTESSQEEVAARANEPINSPRTSPEPAPVSKKPSAPNNPQGKRNSLTSQSSKVSPKSSPKTFVAAAAKPAPLDAGAKSRTRSRKASNKWLIPTVGGALFAIVALLVLKFSGALEPNPDQPLAKRNNSDRSYVPPQNATSTAPPITLAAKGQETGITSYHVVPESEGRLWVPPSDPSKINLELLPPGGQLFLRFRPAEIMESAFQRKLLKAFDKEVSPWLDRLAQFSGRPLESIDAITIACYSPASLGNAPQYALRVDLKAATPLSELSERWGVTTRESIGDQELLLAPTTELAYYVAEQPLVQAASVSHFAVGPASLMREAVELAGTAAPLVSQLEKLWRSTNSSLDVNVLFAPTFLFSDGRTLLESFPARLEQLLRDQLSGDKRAAALQVQWQPQLYVEWQVIGQSDRDAGKISSKLAEEIQTLGSRVETWFVDEAPHPHWRALALRYPQMLQLVSRYTRVSVEDGVAIANLYLPSDASINLLLASWIALQQGATISEGATQVLSSPTVGSPFTVDQYLERPIRIRFDQEPIEVALQLVEEEANSGLPPGASPMRFVLDGDAFELAGITRNQQLRDFQFESISVRAALTEIAKRGNPATPGTDLRHPDQKLIWVATPDATSPGNTMVSLTTRAAAAAASQKIPQEFAAP</sequence>
<evidence type="ECO:0000256" key="5">
    <source>
        <dbReference type="SAM" id="MobiDB-lite"/>
    </source>
</evidence>
<evidence type="ECO:0000256" key="4">
    <source>
        <dbReference type="ARBA" id="ARBA00022840"/>
    </source>
</evidence>
<dbReference type="EC" id="2.7.11.1" evidence="7"/>
<dbReference type="PROSITE" id="PS50011">
    <property type="entry name" value="PROTEIN_KINASE_DOM"/>
    <property type="match status" value="1"/>
</dbReference>
<keyword evidence="2" id="KW-0547">Nucleotide-binding</keyword>
<feature type="region of interest" description="Disordered" evidence="5">
    <location>
        <begin position="491"/>
        <end position="517"/>
    </location>
</feature>
<keyword evidence="8" id="KW-1185">Reference proteome</keyword>
<dbReference type="RefSeq" id="WP_145076138.1">
    <property type="nucleotide sequence ID" value="NZ_CP036298.1"/>
</dbReference>
<dbReference type="SMART" id="SM00220">
    <property type="entry name" value="S_TKc"/>
    <property type="match status" value="1"/>
</dbReference>
<proteinExistence type="predicted"/>
<reference evidence="7 8" key="1">
    <citation type="submission" date="2019-02" db="EMBL/GenBank/DDBJ databases">
        <title>Deep-cultivation of Planctomycetes and their phenomic and genomic characterization uncovers novel biology.</title>
        <authorList>
            <person name="Wiegand S."/>
            <person name="Jogler M."/>
            <person name="Boedeker C."/>
            <person name="Pinto D."/>
            <person name="Vollmers J."/>
            <person name="Rivas-Marin E."/>
            <person name="Kohn T."/>
            <person name="Peeters S.H."/>
            <person name="Heuer A."/>
            <person name="Rast P."/>
            <person name="Oberbeckmann S."/>
            <person name="Bunk B."/>
            <person name="Jeske O."/>
            <person name="Meyerdierks A."/>
            <person name="Storesund J.E."/>
            <person name="Kallscheuer N."/>
            <person name="Luecker S."/>
            <person name="Lage O.M."/>
            <person name="Pohl T."/>
            <person name="Merkel B.J."/>
            <person name="Hornburger P."/>
            <person name="Mueller R.-W."/>
            <person name="Bruemmer F."/>
            <person name="Labrenz M."/>
            <person name="Spormann A.M."/>
            <person name="Op den Camp H."/>
            <person name="Overmann J."/>
            <person name="Amann R."/>
            <person name="Jetten M.S.M."/>
            <person name="Mascher T."/>
            <person name="Medema M.H."/>
            <person name="Devos D.P."/>
            <person name="Kaster A.-K."/>
            <person name="Ovreas L."/>
            <person name="Rohde M."/>
            <person name="Galperin M.Y."/>
            <person name="Jogler C."/>
        </authorList>
    </citation>
    <scope>NUCLEOTIDE SEQUENCE [LARGE SCALE GENOMIC DNA]</scope>
    <source>
        <strain evidence="7 8">Q31a</strain>
    </source>
</reference>
<dbReference type="PANTHER" id="PTHR43289">
    <property type="entry name" value="MITOGEN-ACTIVATED PROTEIN KINASE KINASE KINASE 20-RELATED"/>
    <property type="match status" value="1"/>
</dbReference>
<feature type="compositionally biased region" description="Low complexity" evidence="5">
    <location>
        <begin position="419"/>
        <end position="451"/>
    </location>
</feature>
<evidence type="ECO:0000256" key="3">
    <source>
        <dbReference type="ARBA" id="ARBA00022777"/>
    </source>
</evidence>
<keyword evidence="4" id="KW-0067">ATP-binding</keyword>
<feature type="compositionally biased region" description="Polar residues" evidence="5">
    <location>
        <begin position="507"/>
        <end position="516"/>
    </location>
</feature>
<dbReference type="SUPFAM" id="SSF56112">
    <property type="entry name" value="Protein kinase-like (PK-like)"/>
    <property type="match status" value="1"/>
</dbReference>
<keyword evidence="1 7" id="KW-0808">Transferase</keyword>
<evidence type="ECO:0000313" key="8">
    <source>
        <dbReference type="Proteomes" id="UP000318017"/>
    </source>
</evidence>
<evidence type="ECO:0000313" key="7">
    <source>
        <dbReference type="EMBL" id="QDV23307.1"/>
    </source>
</evidence>
<feature type="region of interest" description="Disordered" evidence="5">
    <location>
        <begin position="368"/>
        <end position="459"/>
    </location>
</feature>
<feature type="compositionally biased region" description="Polar residues" evidence="5">
    <location>
        <begin position="409"/>
        <end position="418"/>
    </location>
</feature>
<accession>A0A518G3Y2</accession>
<dbReference type="OrthoDB" id="229095at2"/>
<dbReference type="Pfam" id="PF00069">
    <property type="entry name" value="Pkinase"/>
    <property type="match status" value="1"/>
</dbReference>
<feature type="domain" description="Protein kinase" evidence="6">
    <location>
        <begin position="6"/>
        <end position="357"/>
    </location>
</feature>
<dbReference type="Proteomes" id="UP000318017">
    <property type="component" value="Chromosome"/>
</dbReference>
<name>A0A518G3Y2_9BACT</name>
<organism evidence="7 8">
    <name type="scientific">Aureliella helgolandensis</name>
    <dbReference type="NCBI Taxonomy" id="2527968"/>
    <lineage>
        <taxon>Bacteria</taxon>
        <taxon>Pseudomonadati</taxon>
        <taxon>Planctomycetota</taxon>
        <taxon>Planctomycetia</taxon>
        <taxon>Pirellulales</taxon>
        <taxon>Pirellulaceae</taxon>
        <taxon>Aureliella</taxon>
    </lineage>
</organism>
<dbReference type="GO" id="GO:0005524">
    <property type="term" value="F:ATP binding"/>
    <property type="evidence" value="ECO:0007669"/>
    <property type="project" value="UniProtKB-KW"/>
</dbReference>
<dbReference type="InterPro" id="IPR000719">
    <property type="entry name" value="Prot_kinase_dom"/>
</dbReference>